<comment type="caution">
    <text evidence="1">The sequence shown here is derived from an EMBL/GenBank/DDBJ whole genome shotgun (WGS) entry which is preliminary data.</text>
</comment>
<evidence type="ECO:0008006" key="2">
    <source>
        <dbReference type="Google" id="ProtNLM"/>
    </source>
</evidence>
<organism evidence="1">
    <name type="scientific">Oscillatoriales cyanobacterium SpSt-402</name>
    <dbReference type="NCBI Taxonomy" id="2282168"/>
    <lineage>
        <taxon>Bacteria</taxon>
        <taxon>Bacillati</taxon>
        <taxon>Cyanobacteriota</taxon>
        <taxon>Cyanophyceae</taxon>
        <taxon>Oscillatoriophycideae</taxon>
        <taxon>Oscillatoriales</taxon>
    </lineage>
</organism>
<dbReference type="AlphaFoldDB" id="A0A832H409"/>
<reference evidence="1" key="1">
    <citation type="journal article" date="2020" name="mSystems">
        <title>Genome- and Community-Level Interaction Insights into Carbon Utilization and Element Cycling Functions of Hydrothermarchaeota in Hydrothermal Sediment.</title>
        <authorList>
            <person name="Zhou Z."/>
            <person name="Liu Y."/>
            <person name="Xu W."/>
            <person name="Pan J."/>
            <person name="Luo Z.H."/>
            <person name="Li M."/>
        </authorList>
    </citation>
    <scope>NUCLEOTIDE SEQUENCE [LARGE SCALE GENOMIC DNA]</scope>
    <source>
        <strain evidence="1">SpSt-402</strain>
    </source>
</reference>
<sequence>MRGSKAFLSVATLTVAIAGCTVTPDVIKQSSVPKEVEARDAIGAILFDQRTHYIENQAFTISASNLRTLATKLDTPNYTYRLAAKPNQRTGIAVTATPKRPNLRSFTGVVFAVDAGKETLTISEICETNGPSKKPPIAPAAPKGPRDVIRCPMGSRSTIAVVAKQ</sequence>
<dbReference type="PROSITE" id="PS51257">
    <property type="entry name" value="PROKAR_LIPOPROTEIN"/>
    <property type="match status" value="1"/>
</dbReference>
<gene>
    <name evidence="1" type="ORF">ENR47_04870</name>
</gene>
<dbReference type="EMBL" id="DSRD01000317">
    <property type="protein sequence ID" value="HGW93601.1"/>
    <property type="molecule type" value="Genomic_DNA"/>
</dbReference>
<protein>
    <recommendedName>
        <fullName evidence="2">General secretion pathway protein GspH</fullName>
    </recommendedName>
</protein>
<dbReference type="Pfam" id="PF16734">
    <property type="entry name" value="Pilin_GH"/>
    <property type="match status" value="1"/>
</dbReference>
<proteinExistence type="predicted"/>
<evidence type="ECO:0000313" key="1">
    <source>
        <dbReference type="EMBL" id="HGW93601.1"/>
    </source>
</evidence>
<name>A0A832H409_9CYAN</name>
<dbReference type="InterPro" id="IPR031975">
    <property type="entry name" value="Pilin_GH"/>
</dbReference>
<accession>A0A832H409</accession>